<evidence type="ECO:0000313" key="2">
    <source>
        <dbReference type="EMBL" id="EJF52552.1"/>
    </source>
</evidence>
<feature type="transmembrane region" description="Helical" evidence="1">
    <location>
        <begin position="81"/>
        <end position="103"/>
    </location>
</feature>
<accession>J0P534</accession>
<proteinExistence type="predicted"/>
<dbReference type="Proteomes" id="UP000005113">
    <property type="component" value="Unassembled WGS sequence"/>
</dbReference>
<keyword evidence="1" id="KW-0812">Transmembrane</keyword>
<protein>
    <submittedName>
        <fullName evidence="2">Uncharacterized protein</fullName>
    </submittedName>
</protein>
<gene>
    <name evidence="2" type="ORF">SapgrDRAFT_0816</name>
</gene>
<reference evidence="3" key="1">
    <citation type="journal article" date="2012" name="Stand. Genomic Sci.">
        <title>Permanent draft genome sequence of the gliding predator Saprospira grandis strain Sa g1 (= HR1).</title>
        <authorList>
            <person name="Mavromatis K."/>
            <person name="Chertkov O."/>
            <person name="Lapidus A."/>
            <person name="Nolan M."/>
            <person name="Lucas S."/>
            <person name="Tice H."/>
            <person name="Del Rio T.G."/>
            <person name="Cheng J.F."/>
            <person name="Han C."/>
            <person name="Tapia R."/>
            <person name="Bruce D."/>
            <person name="Goodwin L.A."/>
            <person name="Pitluck S."/>
            <person name="Huntemann M."/>
            <person name="Liolios K."/>
            <person name="Pagani I."/>
            <person name="Ivanova N."/>
            <person name="Mikhailova N."/>
            <person name="Pati A."/>
            <person name="Chen A."/>
            <person name="Palaniappan K."/>
            <person name="Land M."/>
            <person name="Brambilla E.M."/>
            <person name="Rohde M."/>
            <person name="Spring S."/>
            <person name="Goker M."/>
            <person name="Detter J.C."/>
            <person name="Bristow J."/>
            <person name="Eisen J.A."/>
            <person name="Markowitz V."/>
            <person name="Hugenholtz P."/>
            <person name="Kyrpides N.C."/>
            <person name="Klenk H.P."/>
            <person name="Woyke T."/>
        </authorList>
    </citation>
    <scope>NUCLEOTIDE SEQUENCE [LARGE SCALE GENOMIC DNA]</scope>
    <source>
        <strain evidence="3">DSM 2844</strain>
    </source>
</reference>
<dbReference type="AlphaFoldDB" id="J0P534"/>
<dbReference type="RefSeq" id="WP_002657577.1">
    <property type="nucleotide sequence ID" value="NZ_JH719942.1"/>
</dbReference>
<sequence length="124" mass="14833">MINYYAYYIPFLLMLGLNFYLYRKKAIRYNKNPLNWGLISLLIYYLCFELLFHMANLLFAFVGYSYIFYTKQFSEKEEGSQLVYILLYGRQAIAFLSTLWLSLRIGEFLIRPSKNQSNADNQQP</sequence>
<evidence type="ECO:0000256" key="1">
    <source>
        <dbReference type="SAM" id="Phobius"/>
    </source>
</evidence>
<keyword evidence="1" id="KW-0472">Membrane</keyword>
<organism evidence="2 3">
    <name type="scientific">Saprospira grandis DSM 2844</name>
    <dbReference type="NCBI Taxonomy" id="694433"/>
    <lineage>
        <taxon>Bacteria</taxon>
        <taxon>Pseudomonadati</taxon>
        <taxon>Bacteroidota</taxon>
        <taxon>Saprospiria</taxon>
        <taxon>Saprospirales</taxon>
        <taxon>Saprospiraceae</taxon>
        <taxon>Saprospira</taxon>
    </lineage>
</organism>
<dbReference type="EMBL" id="JH719942">
    <property type="protein sequence ID" value="EJF52552.1"/>
    <property type="molecule type" value="Genomic_DNA"/>
</dbReference>
<keyword evidence="1" id="KW-1133">Transmembrane helix</keyword>
<dbReference type="HOGENOM" id="CLU_2002310_0_0_10"/>
<dbReference type="OrthoDB" id="9957647at2"/>
<feature type="transmembrane region" description="Helical" evidence="1">
    <location>
        <begin position="6"/>
        <end position="22"/>
    </location>
</feature>
<feature type="transmembrane region" description="Helical" evidence="1">
    <location>
        <begin position="42"/>
        <end position="69"/>
    </location>
</feature>
<name>J0P534_9BACT</name>
<evidence type="ECO:0000313" key="3">
    <source>
        <dbReference type="Proteomes" id="UP000005113"/>
    </source>
</evidence>